<evidence type="ECO:0000313" key="3">
    <source>
        <dbReference type="Proteomes" id="UP000006727"/>
    </source>
</evidence>
<gene>
    <name evidence="1" type="ORF">PHYPA_020735</name>
</gene>
<proteinExistence type="predicted"/>
<dbReference type="EMBL" id="ABEU02000016">
    <property type="protein sequence ID" value="PNR37626.1"/>
    <property type="molecule type" value="Genomic_DNA"/>
</dbReference>
<keyword evidence="3" id="KW-1185">Reference proteome</keyword>
<protein>
    <submittedName>
        <fullName evidence="1 2">Uncharacterized protein</fullName>
    </submittedName>
</protein>
<dbReference type="Gramene" id="Pp3c16_9910V3.1">
    <property type="protein sequence ID" value="PAC:32986541.CDS.1"/>
    <property type="gene ID" value="Pp3c16_9910"/>
</dbReference>
<dbReference type="Proteomes" id="UP000006727">
    <property type="component" value="Chromosome 16"/>
</dbReference>
<dbReference type="EnsemblPlants" id="Pp3c16_9910V3.2">
    <property type="protein sequence ID" value="PAC:32986542.CDS.1"/>
    <property type="gene ID" value="Pp3c16_9910"/>
</dbReference>
<dbReference type="EnsemblPlants" id="Pp3c16_9910V3.1">
    <property type="protein sequence ID" value="PAC:32986541.CDS.1"/>
    <property type="gene ID" value="Pp3c16_9910"/>
</dbReference>
<dbReference type="Gramene" id="Pp3c16_9910V3.2">
    <property type="protein sequence ID" value="PAC:32986542.CDS.1"/>
    <property type="gene ID" value="Pp3c16_9910"/>
</dbReference>
<sequence>MCVGIGLEAPKLYNGRILFFFEKIILTLEDCLQGLRWTYYSNNNCPSSCNE</sequence>
<evidence type="ECO:0000313" key="1">
    <source>
        <dbReference type="EMBL" id="PNR37626.1"/>
    </source>
</evidence>
<reference evidence="1 3" key="2">
    <citation type="journal article" date="2018" name="Plant J.">
        <title>The Physcomitrella patens chromosome-scale assembly reveals moss genome structure and evolution.</title>
        <authorList>
            <person name="Lang D."/>
            <person name="Ullrich K.K."/>
            <person name="Murat F."/>
            <person name="Fuchs J."/>
            <person name="Jenkins J."/>
            <person name="Haas F.B."/>
            <person name="Piednoel M."/>
            <person name="Gundlach H."/>
            <person name="Van Bel M."/>
            <person name="Meyberg R."/>
            <person name="Vives C."/>
            <person name="Morata J."/>
            <person name="Symeonidi A."/>
            <person name="Hiss M."/>
            <person name="Muchero W."/>
            <person name="Kamisugi Y."/>
            <person name="Saleh O."/>
            <person name="Blanc G."/>
            <person name="Decker E.L."/>
            <person name="van Gessel N."/>
            <person name="Grimwood J."/>
            <person name="Hayes R.D."/>
            <person name="Graham S.W."/>
            <person name="Gunter L.E."/>
            <person name="McDaniel S.F."/>
            <person name="Hoernstein S.N.W."/>
            <person name="Larsson A."/>
            <person name="Li F.W."/>
            <person name="Perroud P.F."/>
            <person name="Phillips J."/>
            <person name="Ranjan P."/>
            <person name="Rokshar D.S."/>
            <person name="Rothfels C.J."/>
            <person name="Schneider L."/>
            <person name="Shu S."/>
            <person name="Stevenson D.W."/>
            <person name="Thummler F."/>
            <person name="Tillich M."/>
            <person name="Villarreal Aguilar J.C."/>
            <person name="Widiez T."/>
            <person name="Wong G.K."/>
            <person name="Wymore A."/>
            <person name="Zhang Y."/>
            <person name="Zimmer A.D."/>
            <person name="Quatrano R.S."/>
            <person name="Mayer K.F.X."/>
            <person name="Goodstein D."/>
            <person name="Casacuberta J.M."/>
            <person name="Vandepoele K."/>
            <person name="Reski R."/>
            <person name="Cuming A.C."/>
            <person name="Tuskan G.A."/>
            <person name="Maumus F."/>
            <person name="Salse J."/>
            <person name="Schmutz J."/>
            <person name="Rensing S.A."/>
        </authorList>
    </citation>
    <scope>NUCLEOTIDE SEQUENCE [LARGE SCALE GENOMIC DNA]</scope>
    <source>
        <strain evidence="2 3">cv. Gransden 2004</strain>
    </source>
</reference>
<dbReference type="InParanoid" id="A0A2K1J7X7"/>
<organism evidence="1">
    <name type="scientific">Physcomitrium patens</name>
    <name type="common">Spreading-leaved earth moss</name>
    <name type="synonym">Physcomitrella patens</name>
    <dbReference type="NCBI Taxonomy" id="3218"/>
    <lineage>
        <taxon>Eukaryota</taxon>
        <taxon>Viridiplantae</taxon>
        <taxon>Streptophyta</taxon>
        <taxon>Embryophyta</taxon>
        <taxon>Bryophyta</taxon>
        <taxon>Bryophytina</taxon>
        <taxon>Bryopsida</taxon>
        <taxon>Funariidae</taxon>
        <taxon>Funariales</taxon>
        <taxon>Funariaceae</taxon>
        <taxon>Physcomitrium</taxon>
    </lineage>
</organism>
<reference evidence="2" key="3">
    <citation type="submission" date="2020-12" db="UniProtKB">
        <authorList>
            <consortium name="EnsemblPlants"/>
        </authorList>
    </citation>
    <scope>IDENTIFICATION</scope>
</reference>
<name>A0A2K1J7X7_PHYPA</name>
<evidence type="ECO:0000313" key="2">
    <source>
        <dbReference type="EnsemblPlants" id="PAC:32986541.CDS.1"/>
    </source>
</evidence>
<reference evidence="1 3" key="1">
    <citation type="journal article" date="2008" name="Science">
        <title>The Physcomitrella genome reveals evolutionary insights into the conquest of land by plants.</title>
        <authorList>
            <person name="Rensing S."/>
            <person name="Lang D."/>
            <person name="Zimmer A."/>
            <person name="Terry A."/>
            <person name="Salamov A."/>
            <person name="Shapiro H."/>
            <person name="Nishiyama T."/>
            <person name="Perroud P.-F."/>
            <person name="Lindquist E."/>
            <person name="Kamisugi Y."/>
            <person name="Tanahashi T."/>
            <person name="Sakakibara K."/>
            <person name="Fujita T."/>
            <person name="Oishi K."/>
            <person name="Shin-I T."/>
            <person name="Kuroki Y."/>
            <person name="Toyoda A."/>
            <person name="Suzuki Y."/>
            <person name="Hashimoto A."/>
            <person name="Yamaguchi K."/>
            <person name="Sugano A."/>
            <person name="Kohara Y."/>
            <person name="Fujiyama A."/>
            <person name="Anterola A."/>
            <person name="Aoki S."/>
            <person name="Ashton N."/>
            <person name="Barbazuk W.B."/>
            <person name="Barker E."/>
            <person name="Bennetzen J."/>
            <person name="Bezanilla M."/>
            <person name="Blankenship R."/>
            <person name="Cho S.H."/>
            <person name="Dutcher S."/>
            <person name="Estelle M."/>
            <person name="Fawcett J.A."/>
            <person name="Gundlach H."/>
            <person name="Hanada K."/>
            <person name="Heyl A."/>
            <person name="Hicks K.A."/>
            <person name="Hugh J."/>
            <person name="Lohr M."/>
            <person name="Mayer K."/>
            <person name="Melkozernov A."/>
            <person name="Murata T."/>
            <person name="Nelson D."/>
            <person name="Pils B."/>
            <person name="Prigge M."/>
            <person name="Reiss B."/>
            <person name="Renner T."/>
            <person name="Rombauts S."/>
            <person name="Rushton P."/>
            <person name="Sanderfoot A."/>
            <person name="Schween G."/>
            <person name="Shiu S.-H."/>
            <person name="Stueber K."/>
            <person name="Theodoulou F.L."/>
            <person name="Tu H."/>
            <person name="Van de Peer Y."/>
            <person name="Verrier P.J."/>
            <person name="Waters E."/>
            <person name="Wood A."/>
            <person name="Yang L."/>
            <person name="Cove D."/>
            <person name="Cuming A."/>
            <person name="Hasebe M."/>
            <person name="Lucas S."/>
            <person name="Mishler D.B."/>
            <person name="Reski R."/>
            <person name="Grigoriev I."/>
            <person name="Quatrano R.S."/>
            <person name="Boore J.L."/>
        </authorList>
    </citation>
    <scope>NUCLEOTIDE SEQUENCE [LARGE SCALE GENOMIC DNA]</scope>
    <source>
        <strain evidence="2 3">cv. Gransden 2004</strain>
    </source>
</reference>
<dbReference type="AlphaFoldDB" id="A0A2K1J7X7"/>
<accession>A0A2K1J7X7</accession>